<evidence type="ECO:0000259" key="2">
    <source>
        <dbReference type="Pfam" id="PF07859"/>
    </source>
</evidence>
<comment type="caution">
    <text evidence="3">The sequence shown here is derived from an EMBL/GenBank/DDBJ whole genome shotgun (WGS) entry which is preliminary data.</text>
</comment>
<reference evidence="3 4" key="1">
    <citation type="journal article" date="2015" name="Genome Announc.">
        <title>Expanding the biotechnology potential of lactobacilli through comparative genomics of 213 strains and associated genera.</title>
        <authorList>
            <person name="Sun Z."/>
            <person name="Harris H.M."/>
            <person name="McCann A."/>
            <person name="Guo C."/>
            <person name="Argimon S."/>
            <person name="Zhang W."/>
            <person name="Yang X."/>
            <person name="Jeffery I.B."/>
            <person name="Cooney J.C."/>
            <person name="Kagawa T.F."/>
            <person name="Liu W."/>
            <person name="Song Y."/>
            <person name="Salvetti E."/>
            <person name="Wrobel A."/>
            <person name="Rasinkangas P."/>
            <person name="Parkhill J."/>
            <person name="Rea M.C."/>
            <person name="O'Sullivan O."/>
            <person name="Ritari J."/>
            <person name="Douillard F.P."/>
            <person name="Paul Ross R."/>
            <person name="Yang R."/>
            <person name="Briner A.E."/>
            <person name="Felis G.E."/>
            <person name="de Vos W.M."/>
            <person name="Barrangou R."/>
            <person name="Klaenhammer T.R."/>
            <person name="Caufield P.W."/>
            <person name="Cui Y."/>
            <person name="Zhang H."/>
            <person name="O'Toole P.W."/>
        </authorList>
    </citation>
    <scope>NUCLEOTIDE SEQUENCE [LARGE SCALE GENOMIC DNA]</scope>
    <source>
        <strain evidence="3 4">DSM 21115</strain>
    </source>
</reference>
<dbReference type="AlphaFoldDB" id="A0A0R2NQK9"/>
<evidence type="ECO:0000256" key="1">
    <source>
        <dbReference type="ARBA" id="ARBA00022801"/>
    </source>
</evidence>
<dbReference type="EMBL" id="AYGX02000057">
    <property type="protein sequence ID" value="KRO28001.1"/>
    <property type="molecule type" value="Genomic_DNA"/>
</dbReference>
<dbReference type="Proteomes" id="UP000050920">
    <property type="component" value="Unassembled WGS sequence"/>
</dbReference>
<gene>
    <name evidence="3" type="ORF">DY78_GL002737</name>
</gene>
<proteinExistence type="predicted"/>
<dbReference type="InterPro" id="IPR050300">
    <property type="entry name" value="GDXG_lipolytic_enzyme"/>
</dbReference>
<feature type="domain" description="Alpha/beta hydrolase fold-3" evidence="2">
    <location>
        <begin position="73"/>
        <end position="268"/>
    </location>
</feature>
<keyword evidence="1" id="KW-0378">Hydrolase</keyword>
<evidence type="ECO:0000313" key="3">
    <source>
        <dbReference type="EMBL" id="KRO28001.1"/>
    </source>
</evidence>
<dbReference type="InterPro" id="IPR029058">
    <property type="entry name" value="AB_hydrolase_fold"/>
</dbReference>
<dbReference type="Gene3D" id="3.40.50.1820">
    <property type="entry name" value="alpha/beta hydrolase"/>
    <property type="match status" value="1"/>
</dbReference>
<dbReference type="Pfam" id="PF07859">
    <property type="entry name" value="Abhydrolase_3"/>
    <property type="match status" value="1"/>
</dbReference>
<keyword evidence="4" id="KW-1185">Reference proteome</keyword>
<dbReference type="PANTHER" id="PTHR48081">
    <property type="entry name" value="AB HYDROLASE SUPERFAMILY PROTEIN C4A8.06C"/>
    <property type="match status" value="1"/>
</dbReference>
<name>A0A0R2NQK9_9LACO</name>
<organism evidence="3 4">
    <name type="scientific">Lactiplantibacillus fabifermentans DSM 21115</name>
    <dbReference type="NCBI Taxonomy" id="1413187"/>
    <lineage>
        <taxon>Bacteria</taxon>
        <taxon>Bacillati</taxon>
        <taxon>Bacillota</taxon>
        <taxon>Bacilli</taxon>
        <taxon>Lactobacillales</taxon>
        <taxon>Lactobacillaceae</taxon>
        <taxon>Lactiplantibacillus</taxon>
    </lineage>
</organism>
<accession>A0A0R2NQK9</accession>
<dbReference type="SUPFAM" id="SSF53474">
    <property type="entry name" value="alpha/beta-Hydrolases"/>
    <property type="match status" value="1"/>
</dbReference>
<protein>
    <recommendedName>
        <fullName evidence="2">Alpha/beta hydrolase fold-3 domain-containing protein</fullName>
    </recommendedName>
</protein>
<dbReference type="InterPro" id="IPR013094">
    <property type="entry name" value="AB_hydrolase_3"/>
</dbReference>
<dbReference type="PANTHER" id="PTHR48081:SF8">
    <property type="entry name" value="ALPHA_BETA HYDROLASE FOLD-3 DOMAIN-CONTAINING PROTEIN-RELATED"/>
    <property type="match status" value="1"/>
</dbReference>
<sequence>MLSSAARQAITIAKTIKAQQSMTLTPENILAARQGADTGNPFEMPADIQLKIVNTDTVHGEFYLLPTHQSTVLMFLHGGAYMTGTVKSRRQLAVNLAQQCGYDTFAVDYRQYPEAKHPAAQQDVEAAYDYLQSHYDHVVIFGESAGASLALSLTLSLLSKGKRLPAKVSVFSPVILQLNVLTSEFTRQERDPMLLGAGEPVQYFDEPASQSPLVSAIYGDYHGFPPLQINCGTEEVKYDDAVILNDICQKAGVSVSFKAWRDLFHVFVLFDMPESRLALQQIGAFLKVA</sequence>
<evidence type="ECO:0000313" key="4">
    <source>
        <dbReference type="Proteomes" id="UP000050920"/>
    </source>
</evidence>
<dbReference type="GO" id="GO:0016787">
    <property type="term" value="F:hydrolase activity"/>
    <property type="evidence" value="ECO:0007669"/>
    <property type="project" value="UniProtKB-KW"/>
</dbReference>
<dbReference type="RefSeq" id="WP_024626408.1">
    <property type="nucleotide sequence ID" value="NZ_AYGX02000057.1"/>
</dbReference>